<evidence type="ECO:0000313" key="4">
    <source>
        <dbReference type="EMBL" id="MVT07956.1"/>
    </source>
</evidence>
<dbReference type="InterPro" id="IPR037455">
    <property type="entry name" value="LucA/IucC-like"/>
</dbReference>
<comment type="pathway">
    <text evidence="1">Siderophore biosynthesis.</text>
</comment>
<dbReference type="RefSeq" id="WP_157305377.1">
    <property type="nucleotide sequence ID" value="NZ_WRXN01000002.1"/>
</dbReference>
<dbReference type="GO" id="GO:0019290">
    <property type="term" value="P:siderophore biosynthetic process"/>
    <property type="evidence" value="ECO:0007669"/>
    <property type="project" value="InterPro"/>
</dbReference>
<dbReference type="Pfam" id="PF06276">
    <property type="entry name" value="FhuF"/>
    <property type="match status" value="1"/>
</dbReference>
<dbReference type="PANTHER" id="PTHR34384:SF6">
    <property type="entry name" value="STAPHYLOFERRIN B SYNTHASE"/>
    <property type="match status" value="1"/>
</dbReference>
<dbReference type="Gene3D" id="1.10.510.40">
    <property type="match status" value="1"/>
</dbReference>
<evidence type="ECO:0000313" key="5">
    <source>
        <dbReference type="Proteomes" id="UP000461730"/>
    </source>
</evidence>
<evidence type="ECO:0000259" key="2">
    <source>
        <dbReference type="Pfam" id="PF04183"/>
    </source>
</evidence>
<proteinExistence type="predicted"/>
<dbReference type="InterPro" id="IPR007310">
    <property type="entry name" value="Aerobactin_biosyn_IucA/IucC_N"/>
</dbReference>
<accession>A0A7K1U0Y7</accession>
<dbReference type="InterPro" id="IPR022770">
    <property type="entry name" value="IucA/IucC-like_C"/>
</dbReference>
<protein>
    <submittedName>
        <fullName evidence="4">IucA/IucC family siderophore biosynthesis protein</fullName>
    </submittedName>
</protein>
<dbReference type="Proteomes" id="UP000461730">
    <property type="component" value="Unassembled WGS sequence"/>
</dbReference>
<keyword evidence="5" id="KW-1185">Reference proteome</keyword>
<organism evidence="4 5">
    <name type="scientific">Chitinophaga tropicalis</name>
    <dbReference type="NCBI Taxonomy" id="2683588"/>
    <lineage>
        <taxon>Bacteria</taxon>
        <taxon>Pseudomonadati</taxon>
        <taxon>Bacteroidota</taxon>
        <taxon>Chitinophagia</taxon>
        <taxon>Chitinophagales</taxon>
        <taxon>Chitinophagaceae</taxon>
        <taxon>Chitinophaga</taxon>
    </lineage>
</organism>
<dbReference type="Gene3D" id="3.30.310.280">
    <property type="match status" value="1"/>
</dbReference>
<sequence length="590" mass="66845">MQVTQTITRQPEVFQKVIRLFISKIIAELSHEAILQPEEQSGVYVLRAESAGTLYRFSARVYSLNHWYVNPDSIEKIVDGDTAPLEAISFITDLNYQIGIAPAALPDYMEEVAGTLYGSAYLHGQGGPGAAYLAYAGYQEVEQAMTGHPRFITNNGRVGFDVTDYHKYAPEAAQPLPLIWLAGHKSRAEFTGIENLEYEQLIHQELSVDDIARFNAVLKGRGLSTDDYYFIPVHPWQWYNKLTNLFAPDIATNMLVCLGHSADTYQPQQSIRTFFNRSNGEKSYVKTALGILNMGYVRILSPYFMRTTPAINEWVYSVVEADGYLQENGFCVLREIAATGYTNQHFEDALQEDSPYKKMLASLWRESPVSKLQPGQKLMTMAALLHIDPQGNALLPELISTSGLTAPEWVKAYLDRYMKPLLHCFYRYDMVFMPHGENIVLVLENNVPVRAIMKDIGEEVTLMDMDVVLPEKARRIQVSIPESFRTRPIFTQLFDGIFRFIAAILAEQGGLPEQEFWQLVAACILEYQQQFPEMAGKFDQYDLFTPVIAPDALNRMQILNSRKLRDRANPFDVPGIGEVKNPVAVYKPQV</sequence>
<name>A0A7K1U0Y7_9BACT</name>
<dbReference type="Pfam" id="PF04183">
    <property type="entry name" value="IucA_IucC"/>
    <property type="match status" value="1"/>
</dbReference>
<dbReference type="PANTHER" id="PTHR34384">
    <property type="entry name" value="L-2,3-DIAMINOPROPANOATE--CITRATE LIGASE"/>
    <property type="match status" value="1"/>
</dbReference>
<gene>
    <name evidence="4" type="ORF">GO493_06760</name>
</gene>
<feature type="domain" description="Aerobactin siderophore biosynthesis IucA/IucC N-terminal" evidence="2">
    <location>
        <begin position="138"/>
        <end position="386"/>
    </location>
</feature>
<evidence type="ECO:0000259" key="3">
    <source>
        <dbReference type="Pfam" id="PF06276"/>
    </source>
</evidence>
<reference evidence="4 5" key="1">
    <citation type="submission" date="2019-12" db="EMBL/GenBank/DDBJ databases">
        <title>Chitinophaga sp. strain ysch24 (GDMCC 1.1355), whole genome shotgun sequence.</title>
        <authorList>
            <person name="Zhang X."/>
        </authorList>
    </citation>
    <scope>NUCLEOTIDE SEQUENCE [LARGE SCALE GENOMIC DNA]</scope>
    <source>
        <strain evidence="5">ysch24</strain>
    </source>
</reference>
<evidence type="ECO:0000256" key="1">
    <source>
        <dbReference type="ARBA" id="ARBA00004924"/>
    </source>
</evidence>
<dbReference type="AlphaFoldDB" id="A0A7K1U0Y7"/>
<dbReference type="Gene3D" id="6.10.250.3370">
    <property type="match status" value="1"/>
</dbReference>
<feature type="domain" description="Aerobactin siderophore biosynthesis IucA/IucC-like C-terminal" evidence="3">
    <location>
        <begin position="408"/>
        <end position="564"/>
    </location>
</feature>
<comment type="caution">
    <text evidence="4">The sequence shown here is derived from an EMBL/GenBank/DDBJ whole genome shotgun (WGS) entry which is preliminary data.</text>
</comment>
<dbReference type="GO" id="GO:0016881">
    <property type="term" value="F:acid-amino acid ligase activity"/>
    <property type="evidence" value="ECO:0007669"/>
    <property type="project" value="UniProtKB-ARBA"/>
</dbReference>
<dbReference type="EMBL" id="WRXN01000002">
    <property type="protein sequence ID" value="MVT07956.1"/>
    <property type="molecule type" value="Genomic_DNA"/>
</dbReference>